<dbReference type="SUPFAM" id="SSF46785">
    <property type="entry name" value="Winged helix' DNA-binding domain"/>
    <property type="match status" value="1"/>
</dbReference>
<dbReference type="GO" id="GO:0000977">
    <property type="term" value="F:RNA polymerase II transcription regulatory region sequence-specific DNA binding"/>
    <property type="evidence" value="ECO:0007669"/>
    <property type="project" value="TreeGrafter"/>
</dbReference>
<dbReference type="Pfam" id="PF08781">
    <property type="entry name" value="DP"/>
    <property type="match status" value="1"/>
</dbReference>
<dbReference type="InterPro" id="IPR036390">
    <property type="entry name" value="WH_DNA-bd_sf"/>
</dbReference>
<evidence type="ECO:0000256" key="5">
    <source>
        <dbReference type="ARBA" id="ARBA00023163"/>
    </source>
</evidence>
<evidence type="ECO:0000256" key="3">
    <source>
        <dbReference type="ARBA" id="ARBA00023015"/>
    </source>
</evidence>
<dbReference type="SMART" id="SM01138">
    <property type="entry name" value="DP"/>
    <property type="match status" value="1"/>
</dbReference>
<keyword evidence="5 7" id="KW-0804">Transcription</keyword>
<evidence type="ECO:0000256" key="8">
    <source>
        <dbReference type="SAM" id="MobiDB-lite"/>
    </source>
</evidence>
<feature type="domain" description="Transcription factor DP C-terminal" evidence="9">
    <location>
        <begin position="195"/>
        <end position="323"/>
    </location>
</feature>
<feature type="region of interest" description="Disordered" evidence="8">
    <location>
        <begin position="365"/>
        <end position="408"/>
    </location>
</feature>
<protein>
    <submittedName>
        <fullName evidence="11">Uncharacterized protein</fullName>
    </submittedName>
</protein>
<dbReference type="GO" id="GO:0005667">
    <property type="term" value="C:transcription regulator complex"/>
    <property type="evidence" value="ECO:0007669"/>
    <property type="project" value="InterPro"/>
</dbReference>
<feature type="region of interest" description="Disordered" evidence="8">
    <location>
        <begin position="31"/>
        <end position="68"/>
    </location>
</feature>
<dbReference type="InterPro" id="IPR038168">
    <property type="entry name" value="TF_DP_C_sf"/>
</dbReference>
<dbReference type="EMBL" id="JADXDR010000085">
    <property type="protein sequence ID" value="KAI7840071.1"/>
    <property type="molecule type" value="Genomic_DNA"/>
</dbReference>
<dbReference type="InterPro" id="IPR037241">
    <property type="entry name" value="E2F-DP_heterodim"/>
</dbReference>
<dbReference type="GO" id="GO:0051726">
    <property type="term" value="P:regulation of cell cycle"/>
    <property type="evidence" value="ECO:0007669"/>
    <property type="project" value="InterPro"/>
</dbReference>
<comment type="caution">
    <text evidence="11">The sequence shown here is derived from an EMBL/GenBank/DDBJ whole genome shotgun (WGS) entry which is preliminary data.</text>
</comment>
<dbReference type="InterPro" id="IPR036388">
    <property type="entry name" value="WH-like_DNA-bd_sf"/>
</dbReference>
<dbReference type="GO" id="GO:0005634">
    <property type="term" value="C:nucleus"/>
    <property type="evidence" value="ECO:0007669"/>
    <property type="project" value="UniProtKB-SubCell"/>
</dbReference>
<proteinExistence type="inferred from homology"/>
<dbReference type="Pfam" id="PF02319">
    <property type="entry name" value="WHD_E2F_TDP"/>
    <property type="match status" value="1"/>
</dbReference>
<dbReference type="CDD" id="cd14458">
    <property type="entry name" value="DP_DD"/>
    <property type="match status" value="1"/>
</dbReference>
<evidence type="ECO:0000256" key="1">
    <source>
        <dbReference type="ARBA" id="ARBA00004123"/>
    </source>
</evidence>
<dbReference type="Gene3D" id="1.10.10.10">
    <property type="entry name" value="Winged helix-like DNA-binding domain superfamily/Winged helix DNA-binding domain"/>
    <property type="match status" value="1"/>
</dbReference>
<reference evidence="11" key="1">
    <citation type="submission" date="2020-11" db="EMBL/GenBank/DDBJ databases">
        <title>Chlorella ohadii genome sequencing and assembly.</title>
        <authorList>
            <person name="Murik O."/>
            <person name="Treves H."/>
            <person name="Kedem I."/>
            <person name="Shotland Y."/>
            <person name="Kaplan A."/>
        </authorList>
    </citation>
    <scope>NUCLEOTIDE SEQUENCE</scope>
    <source>
        <strain evidence="11">1</strain>
    </source>
</reference>
<evidence type="ECO:0000256" key="7">
    <source>
        <dbReference type="RuleBase" id="RU003796"/>
    </source>
</evidence>
<name>A0AAD5DN88_9CHLO</name>
<organism evidence="11 12">
    <name type="scientific">Chlorella ohadii</name>
    <dbReference type="NCBI Taxonomy" id="2649997"/>
    <lineage>
        <taxon>Eukaryota</taxon>
        <taxon>Viridiplantae</taxon>
        <taxon>Chlorophyta</taxon>
        <taxon>core chlorophytes</taxon>
        <taxon>Trebouxiophyceae</taxon>
        <taxon>Chlorellales</taxon>
        <taxon>Chlorellaceae</taxon>
        <taxon>Chlorella clade</taxon>
        <taxon>Chlorella</taxon>
    </lineage>
</organism>
<dbReference type="FunFam" id="1.10.10.10:FF:000360">
    <property type="entry name" value="Transcription factor Dp-1, a"/>
    <property type="match status" value="1"/>
</dbReference>
<dbReference type="Proteomes" id="UP001205105">
    <property type="component" value="Unassembled WGS sequence"/>
</dbReference>
<evidence type="ECO:0000259" key="9">
    <source>
        <dbReference type="SMART" id="SM01138"/>
    </source>
</evidence>
<comment type="similarity">
    <text evidence="2 7">Belongs to the E2F/DP family.</text>
</comment>
<gene>
    <name evidence="11" type="ORF">COHA_006201</name>
</gene>
<keyword evidence="4 7" id="KW-0238">DNA-binding</keyword>
<dbReference type="InterPro" id="IPR014889">
    <property type="entry name" value="Transc_factor_DP_C"/>
</dbReference>
<dbReference type="PANTHER" id="PTHR12548">
    <property type="entry name" value="TRANSCRIPTION FACTOR DP"/>
    <property type="match status" value="1"/>
</dbReference>
<evidence type="ECO:0000256" key="6">
    <source>
        <dbReference type="ARBA" id="ARBA00023242"/>
    </source>
</evidence>
<keyword evidence="6 7" id="KW-0539">Nucleus</keyword>
<evidence type="ECO:0000256" key="4">
    <source>
        <dbReference type="ARBA" id="ARBA00023125"/>
    </source>
</evidence>
<sequence>MGSLEELLLNELQETGVFDLAASVGIVQHGRLQGGGRPEEAWPPHPQPPLGAAVPQQMPQQQQVPDHGMDAEELHAGDASATAGGLSSMAGAGGGAAGAGREEPLGKASALRHFSLKVCEKVESKIDTSYEEVANELIADIAAEVAAGTAEAATDEKNIRRRCYDALNVLEAIGMITKTKKSIRWKGWPTGLGRSAEERLRSERLRAMERLDQKRQLLEDAIQKCYCLSNLVSRNHAVPLPVLLRMQESGQRVPNPLKLPFILVRTDKDAELHVDISPDNLQADIDFGSWPFAILDDDQVMKLLDLQHPSPLLDSALQQQQRQLAAGWPVLGGYPGGPALLAQQQELPQLRPAAAATLQQFQQQQQQVQQQQQQQHQLLPPQPWPQQQSGQQQQPVLRPALQPAPPPR</sequence>
<dbReference type="GO" id="GO:0000981">
    <property type="term" value="F:DNA-binding transcription factor activity, RNA polymerase II-specific"/>
    <property type="evidence" value="ECO:0007669"/>
    <property type="project" value="TreeGrafter"/>
</dbReference>
<comment type="subcellular location">
    <subcellularLocation>
        <location evidence="1 7">Nucleus</location>
    </subcellularLocation>
</comment>
<evidence type="ECO:0000313" key="12">
    <source>
        <dbReference type="Proteomes" id="UP001205105"/>
    </source>
</evidence>
<keyword evidence="12" id="KW-1185">Reference proteome</keyword>
<dbReference type="Gene3D" id="1.20.140.80">
    <property type="entry name" value="Transcription factor DP"/>
    <property type="match status" value="1"/>
</dbReference>
<dbReference type="PANTHER" id="PTHR12548:SF9">
    <property type="entry name" value="TRANSCRIPTION FACTOR DP"/>
    <property type="match status" value="1"/>
</dbReference>
<dbReference type="SUPFAM" id="SSF144074">
    <property type="entry name" value="E2F-DP heterodimerization region"/>
    <property type="match status" value="1"/>
</dbReference>
<evidence type="ECO:0000313" key="11">
    <source>
        <dbReference type="EMBL" id="KAI7840071.1"/>
    </source>
</evidence>
<feature type="compositionally biased region" description="Low complexity" evidence="8">
    <location>
        <begin position="365"/>
        <end position="401"/>
    </location>
</feature>
<dbReference type="AlphaFoldDB" id="A0AAD5DN88"/>
<dbReference type="InterPro" id="IPR003316">
    <property type="entry name" value="E2F_WHTH_DNA-bd_dom"/>
</dbReference>
<evidence type="ECO:0000256" key="2">
    <source>
        <dbReference type="ARBA" id="ARBA00010940"/>
    </source>
</evidence>
<dbReference type="SMART" id="SM01372">
    <property type="entry name" value="E2F_TDP"/>
    <property type="match status" value="1"/>
</dbReference>
<accession>A0AAD5DN88</accession>
<feature type="domain" description="E2F/DP family winged-helix DNA-binding" evidence="10">
    <location>
        <begin position="106"/>
        <end position="187"/>
    </location>
</feature>
<evidence type="ECO:0000259" key="10">
    <source>
        <dbReference type="SMART" id="SM01372"/>
    </source>
</evidence>
<keyword evidence="3 7" id="KW-0805">Transcription regulation</keyword>
<feature type="compositionally biased region" description="Low complexity" evidence="8">
    <location>
        <begin position="54"/>
        <end position="65"/>
    </location>
</feature>
<dbReference type="InterPro" id="IPR015648">
    <property type="entry name" value="Transcrpt_fac_DP"/>
</dbReference>